<protein>
    <recommendedName>
        <fullName evidence="3">GTPase</fullName>
    </recommendedName>
</protein>
<gene>
    <name evidence="1" type="ORF">COU81_03020</name>
</gene>
<feature type="non-terminal residue" evidence="1">
    <location>
        <position position="1"/>
    </location>
</feature>
<organism evidence="1 2">
    <name type="scientific">Candidatus Portnoybacteria bacterium CG10_big_fil_rev_8_21_14_0_10_36_7</name>
    <dbReference type="NCBI Taxonomy" id="1974812"/>
    <lineage>
        <taxon>Bacteria</taxon>
        <taxon>Candidatus Portnoyibacteriota</taxon>
    </lineage>
</organism>
<comment type="caution">
    <text evidence="1">The sequence shown here is derived from an EMBL/GenBank/DDBJ whole genome shotgun (WGS) entry which is preliminary data.</text>
</comment>
<proteinExistence type="predicted"/>
<evidence type="ECO:0000313" key="1">
    <source>
        <dbReference type="EMBL" id="PJE58006.1"/>
    </source>
</evidence>
<name>A0A2M8KDL6_9BACT</name>
<reference evidence="2" key="1">
    <citation type="submission" date="2017-09" db="EMBL/GenBank/DDBJ databases">
        <title>Depth-based differentiation of microbial function through sediment-hosted aquifers and enrichment of novel symbionts in the deep terrestrial subsurface.</title>
        <authorList>
            <person name="Probst A.J."/>
            <person name="Ladd B."/>
            <person name="Jarett J.K."/>
            <person name="Geller-Mcgrath D.E."/>
            <person name="Sieber C.M.K."/>
            <person name="Emerson J.B."/>
            <person name="Anantharaman K."/>
            <person name="Thomas B.C."/>
            <person name="Malmstrom R."/>
            <person name="Stieglmeier M."/>
            <person name="Klingl A."/>
            <person name="Woyke T."/>
            <person name="Ryan C.M."/>
            <person name="Banfield J.F."/>
        </authorList>
    </citation>
    <scope>NUCLEOTIDE SEQUENCE [LARGE SCALE GENOMIC DNA]</scope>
</reference>
<sequence length="124" mass="14195">DMELIFVYNADSSPFAQIKDSIHKSISPKTYGCRLCALTFGALREKQQWAEFIKTLGIETKFLHKDEFVSTYSAQKFDNFPAVFLKKENGLKLLISKEEIEKQNTLDDLIDLVASKTTQVLKEN</sequence>
<dbReference type="Proteomes" id="UP000231450">
    <property type="component" value="Unassembled WGS sequence"/>
</dbReference>
<dbReference type="EMBL" id="PFDW01000064">
    <property type="protein sequence ID" value="PJE58006.1"/>
    <property type="molecule type" value="Genomic_DNA"/>
</dbReference>
<accession>A0A2M8KDL6</accession>
<dbReference type="AlphaFoldDB" id="A0A2M8KDL6"/>
<evidence type="ECO:0008006" key="3">
    <source>
        <dbReference type="Google" id="ProtNLM"/>
    </source>
</evidence>
<evidence type="ECO:0000313" key="2">
    <source>
        <dbReference type="Proteomes" id="UP000231450"/>
    </source>
</evidence>